<dbReference type="InterPro" id="IPR000219">
    <property type="entry name" value="DH_dom"/>
</dbReference>
<feature type="region of interest" description="Disordered" evidence="3">
    <location>
        <begin position="1618"/>
        <end position="1709"/>
    </location>
</feature>
<dbReference type="PANTHER" id="PTHR12877">
    <property type="entry name" value="RHO GUANINE NUCLEOTIDE EXCHANGE FACTOR"/>
    <property type="match status" value="1"/>
</dbReference>
<feature type="compositionally biased region" description="Basic and acidic residues" evidence="3">
    <location>
        <begin position="1051"/>
        <end position="1061"/>
    </location>
</feature>
<keyword evidence="2" id="KW-0344">Guanine-nucleotide releasing factor</keyword>
<dbReference type="PANTHER" id="PTHR12877:SF15">
    <property type="entry name" value="RHO GUANINE NUCLEOTIDE EXCHANGE FACTOR 17"/>
    <property type="match status" value="1"/>
</dbReference>
<protein>
    <submittedName>
        <fullName evidence="5">Rho guanine nucleotide exchange factor 17</fullName>
    </submittedName>
</protein>
<feature type="compositionally biased region" description="Polar residues" evidence="3">
    <location>
        <begin position="1692"/>
        <end position="1704"/>
    </location>
</feature>
<dbReference type="InterPro" id="IPR011993">
    <property type="entry name" value="PH-like_dom_sf"/>
</dbReference>
<feature type="region of interest" description="Disordered" evidence="3">
    <location>
        <begin position="823"/>
        <end position="856"/>
    </location>
</feature>
<sequence length="2058" mass="225449">MDNEKDNCGVQGKLYCTVYSKYIKSRVLPKTEDVQDSAKFEDQNMTAGKQAEHERRWTVIAKKMHPVSPSILRLSKPFLGQKDDERADERLVRGATAEVGEDDDESQTVTRKVTSKARNDGSNSGYEQCCLADAGWPSVAEIKARFLGEIESKQRRKHCSASLNSRRFLSVPELGNTATKLGRSMSLSPTPGPRIGWNRLERRWPMGARESSTEKHSKATVETSGESTGVIAQVPLSSSSLSSSREDMLSYHAARSVIDLSTAVKGDPFLSENRNVEADFYPILNRNGQKQGLSRKQKSPPLASCVIDSDTDGDSQIPTEMSSDSAEDKYGVGKNDVAASRLLKKDPSPEADQRVVSNEMPLENYSSHGISKSASSVSPVVSKVTKVSLQSFLPVAESHCSSTETLTDDDNGRTYWTFGSVGRMLSLESEEVLRNLGARSRPNLPFSIMTEKQMRFAKSRERAMTAFPHSRFFRKSMSNPDITSESAALLNILRPGASWLKAMKARESAGESEECEERLSLKGLTDTLRQHVLPSSKDAANSNDLMPGVNSNYTLAKTVEEKLDVSTGILRTKSICGDRLNDTDCSLGIMTDAGAGNAQSKSIISEEQSLMKECETSNTIPNIEDNEGKRSSWPRLHLEDLEEESSTTDEGIVTELEMATEGVFLSGSAVAHDLYKTDSWLWKKGPLVNATQPHDSSMDSDMLHKGLGEIPLTYSGSRRRRKFCTLGSGAMELSSSSGSGETGAEGLRSLSDPTPYRIYPPTEEPTFSMDSNLLWSLEQSHSGLGEGELTSVPDDCIVSDLSVCSDEGLRDYSTVIQSIVSQPCRDSSEEKGPGKTFKKSFSDPSRRGGSGNEFVRVGARPLGDTISETEVAIPTSRSEPFLTEQRSQECGESGSFVTAVQQEWTLPQSPMLEKSIEMDTVKGRNDYFDVTMGLTFDPNLLSPCMTRRNSKKRGGRVVLERGQGSDNSDISESSKDNSVHLSKIDRSSSIGIALPAVDPPVSPDNLTSPQQLSELASCIPAKVHGTREEKACLAEALQSGTHLSSPSLCDAKSDGSRAATEKEKYDKDKVDMRKHVMMNLLETEHSYVGSLRTLVQGYLRPLKQTENTGLCDPALVDDMFYQIPEILGHHEEFLDRVASCVQCWHDRQTVGDLITESFSKDVLADSYVAYIDNFLNAKEAVRLAREAKPAFNKFLEHCMRENKEKQALADLMIKPVQRIPRYELLIKDLLKHTPEEHPDWTSLSLAQRDVRLLAERINQGRRDAEEAERAVRVLLEVEAHIEGVSELVSPERRFLKQEIVTELKGVGSKKDRSLFLFSDLFICTTLKKKSGTLRRSSVSVTGCIIDTSNKYKLLWRLPLDGVDIVRGADQAMSRESLQKVVSQLDNDLSTLSHIGALCEGLSIPHQILDEVVRELTSSVNSELTERQAALLNSPPAALPLPLPSRLKLLTSSAVPGGSAESYVFEFSGTEARATFENLLEEAKRKLISLWNRWEPEFLKAIPIMKTRSGLQFSCAAPSMGLREHAAEVWVCNSDGFVGQVCLLSARLEPMVEACIAVCSSRILCISPVPSLTPRDSTTSSSSQLTSFAKNLASESWPSVWHGGSDFCLVPFAETNPSLGQSLNPSGSDGENSDAEDWSHVHSEEESSPYKDTSVHDTWLDRSSSEDEQEDRSGPGLLSARSAFTPIRASDRSLGQTPQRSSRCSLQEGGTGLELEADSSSMWLGTEDGCIHIYQSSDNIRNRKNCLKLQHPAAITCIIYLEDKVFVSLANGDLIVYQRETGFFWTVERTVSIGSPGCPITKLTAVAGRLWCSCQGKVLVIDPVLLHIEHTLDLAGDGSRGVACLVSAGLVVWLALQGSATLRLYHAHSFECLMEVDVAPPVHKMLAGADAIIRQHKAACLRVTALLVCKDLLWIGTSAGVILTLPQPHVAPKGGGDSGGRTPPSPLGPLNPTGLAYGHTGHVRFLTAIEVSDTSDLPASESLIAGQTGTVYGKCINPHPRQQWQRKGSQRRRGANSAVRAMRTLIVSGGDGYEDFRMCGSSETAGRDDSTNHLLIWHI</sequence>
<feature type="region of interest" description="Disordered" evidence="3">
    <location>
        <begin position="1042"/>
        <end position="1061"/>
    </location>
</feature>
<evidence type="ECO:0000256" key="1">
    <source>
        <dbReference type="ARBA" id="ARBA00022553"/>
    </source>
</evidence>
<accession>A0A8C4R4F1</accession>
<feature type="region of interest" description="Disordered" evidence="3">
    <location>
        <begin position="732"/>
        <end position="756"/>
    </location>
</feature>
<dbReference type="GO" id="GO:0030036">
    <property type="term" value="P:actin cytoskeleton organization"/>
    <property type="evidence" value="ECO:0007669"/>
    <property type="project" value="TreeGrafter"/>
</dbReference>
<dbReference type="CDD" id="cd00160">
    <property type="entry name" value="RhoGEF"/>
    <property type="match status" value="1"/>
</dbReference>
<dbReference type="FunFam" id="2.130.10.10:FF:001706">
    <property type="entry name" value="Rho guanine nucleotide exchange factor 17"/>
    <property type="match status" value="1"/>
</dbReference>
<feature type="compositionally biased region" description="Basic and acidic residues" evidence="3">
    <location>
        <begin position="972"/>
        <end position="981"/>
    </location>
</feature>
<evidence type="ECO:0000256" key="2">
    <source>
        <dbReference type="ARBA" id="ARBA00022658"/>
    </source>
</evidence>
<dbReference type="Pfam" id="PF19057">
    <property type="entry name" value="PH_19"/>
    <property type="match status" value="1"/>
</dbReference>
<feature type="region of interest" description="Disordered" evidence="3">
    <location>
        <begin position="289"/>
        <end position="331"/>
    </location>
</feature>
<reference evidence="5" key="1">
    <citation type="submission" date="2025-08" db="UniProtKB">
        <authorList>
            <consortium name="Ensembl"/>
        </authorList>
    </citation>
    <scope>IDENTIFICATION</scope>
</reference>
<evidence type="ECO:0000256" key="3">
    <source>
        <dbReference type="SAM" id="MobiDB-lite"/>
    </source>
</evidence>
<dbReference type="Gene3D" id="2.30.29.30">
    <property type="entry name" value="Pleckstrin-homology domain (PH domain)/Phosphotyrosine-binding domain (PTB)"/>
    <property type="match status" value="1"/>
</dbReference>
<feature type="compositionally biased region" description="Basic and acidic residues" evidence="3">
    <location>
        <begin position="1636"/>
        <end position="1664"/>
    </location>
</feature>
<dbReference type="SMART" id="SM00325">
    <property type="entry name" value="RhoGEF"/>
    <property type="match status" value="1"/>
</dbReference>
<organism evidence="5 6">
    <name type="scientific">Eptatretus burgeri</name>
    <name type="common">Inshore hagfish</name>
    <dbReference type="NCBI Taxonomy" id="7764"/>
    <lineage>
        <taxon>Eukaryota</taxon>
        <taxon>Metazoa</taxon>
        <taxon>Chordata</taxon>
        <taxon>Craniata</taxon>
        <taxon>Vertebrata</taxon>
        <taxon>Cyclostomata</taxon>
        <taxon>Myxini</taxon>
        <taxon>Myxiniformes</taxon>
        <taxon>Myxinidae</taxon>
        <taxon>Eptatretinae</taxon>
        <taxon>Eptatretus</taxon>
    </lineage>
</organism>
<dbReference type="InterPro" id="IPR035899">
    <property type="entry name" value="DBL_dom_sf"/>
</dbReference>
<keyword evidence="6" id="KW-1185">Reference proteome</keyword>
<dbReference type="GO" id="GO:0005085">
    <property type="term" value="F:guanyl-nucleotide exchange factor activity"/>
    <property type="evidence" value="ECO:0007669"/>
    <property type="project" value="UniProtKB-KW"/>
</dbReference>
<dbReference type="Gene3D" id="1.20.900.10">
    <property type="entry name" value="Dbl homology (DH) domain"/>
    <property type="match status" value="1"/>
</dbReference>
<name>A0A8C4R4F1_EPTBU</name>
<dbReference type="InterPro" id="IPR039919">
    <property type="entry name" value="ARHGEF10/ARHGEF17"/>
</dbReference>
<feature type="compositionally biased region" description="Polar residues" evidence="3">
    <location>
        <begin position="1618"/>
        <end position="1629"/>
    </location>
</feature>
<evidence type="ECO:0000313" key="5">
    <source>
        <dbReference type="Ensembl" id="ENSEBUP00000025154.1"/>
    </source>
</evidence>
<keyword evidence="1" id="KW-0597">Phosphoprotein</keyword>
<proteinExistence type="predicted"/>
<dbReference type="Pfam" id="PF19056">
    <property type="entry name" value="WD40_2"/>
    <property type="match status" value="1"/>
</dbReference>
<feature type="region of interest" description="Disordered" evidence="3">
    <location>
        <begin position="207"/>
        <end position="226"/>
    </location>
</feature>
<dbReference type="InterPro" id="IPR036322">
    <property type="entry name" value="WD40_repeat_dom_sf"/>
</dbReference>
<feature type="domain" description="DH" evidence="4">
    <location>
        <begin position="1072"/>
        <end position="1260"/>
    </location>
</feature>
<evidence type="ECO:0000259" key="4">
    <source>
        <dbReference type="PROSITE" id="PS50010"/>
    </source>
</evidence>
<evidence type="ECO:0000313" key="6">
    <source>
        <dbReference type="Proteomes" id="UP000694388"/>
    </source>
</evidence>
<reference evidence="5" key="2">
    <citation type="submission" date="2025-09" db="UniProtKB">
        <authorList>
            <consortium name="Ensembl"/>
        </authorList>
    </citation>
    <scope>IDENTIFICATION</scope>
</reference>
<feature type="compositionally biased region" description="Polar residues" evidence="3">
    <location>
        <begin position="884"/>
        <end position="894"/>
    </location>
</feature>
<feature type="compositionally biased region" description="Low complexity" evidence="3">
    <location>
        <begin position="732"/>
        <end position="747"/>
    </location>
</feature>
<feature type="region of interest" description="Disordered" evidence="3">
    <location>
        <begin position="948"/>
        <end position="981"/>
    </location>
</feature>
<dbReference type="GeneTree" id="ENSGT00940000153798"/>
<dbReference type="SUPFAM" id="SSF48065">
    <property type="entry name" value="DBL homology domain (DH-domain)"/>
    <property type="match status" value="1"/>
</dbReference>
<feature type="region of interest" description="Disordered" evidence="3">
    <location>
        <begin position="875"/>
        <end position="894"/>
    </location>
</feature>
<dbReference type="Ensembl" id="ENSEBUT00000025730.1">
    <property type="protein sequence ID" value="ENSEBUP00000025154.1"/>
    <property type="gene ID" value="ENSEBUG00000015515.1"/>
</dbReference>
<feature type="region of interest" description="Disordered" evidence="3">
    <location>
        <begin position="1931"/>
        <end position="1952"/>
    </location>
</feature>
<dbReference type="Proteomes" id="UP000694388">
    <property type="component" value="Unplaced"/>
</dbReference>
<feature type="region of interest" description="Disordered" evidence="3">
    <location>
        <begin position="97"/>
        <end position="124"/>
    </location>
</feature>
<dbReference type="FunFam" id="1.20.900.10:FF:000025">
    <property type="entry name" value="Rho guanine nucleotide exchange factor 17"/>
    <property type="match status" value="1"/>
</dbReference>
<feature type="compositionally biased region" description="Polar residues" evidence="3">
    <location>
        <begin position="314"/>
        <end position="324"/>
    </location>
</feature>
<dbReference type="PROSITE" id="PS50010">
    <property type="entry name" value="DH_2"/>
    <property type="match status" value="1"/>
</dbReference>
<dbReference type="SUPFAM" id="SSF50729">
    <property type="entry name" value="PH domain-like"/>
    <property type="match status" value="1"/>
</dbReference>
<dbReference type="SUPFAM" id="SSF50978">
    <property type="entry name" value="WD40 repeat-like"/>
    <property type="match status" value="1"/>
</dbReference>
<dbReference type="Pfam" id="PF00621">
    <property type="entry name" value="RhoGEF"/>
    <property type="match status" value="1"/>
</dbReference>